<sequence>MRQFCVLLLLLLIGFVAATTIMVPCDLDQAALESFLRFLNGAGIGYRLYVSSNGEIVVIPAQQRSLDTLPVLIIDWRNQHDTAVPYGQATYDSLARQGAKGQKPIRNSLRRPSIKGALGHAMLREISL</sequence>
<organism evidence="2 3">
    <name type="scientific">Penicillium roqueforti (strain FM164)</name>
    <dbReference type="NCBI Taxonomy" id="1365484"/>
    <lineage>
        <taxon>Eukaryota</taxon>
        <taxon>Fungi</taxon>
        <taxon>Dikarya</taxon>
        <taxon>Ascomycota</taxon>
        <taxon>Pezizomycotina</taxon>
        <taxon>Eurotiomycetes</taxon>
        <taxon>Eurotiomycetidae</taxon>
        <taxon>Eurotiales</taxon>
        <taxon>Aspergillaceae</taxon>
        <taxon>Penicillium</taxon>
    </lineage>
</organism>
<protein>
    <submittedName>
        <fullName evidence="2">Uncharacterized protein</fullName>
    </submittedName>
</protein>
<evidence type="ECO:0000313" key="3">
    <source>
        <dbReference type="Proteomes" id="UP000030686"/>
    </source>
</evidence>
<feature type="chain" id="PRO_5004880294" evidence="1">
    <location>
        <begin position="19"/>
        <end position="128"/>
    </location>
</feature>
<keyword evidence="1" id="KW-0732">Signal</keyword>
<proteinExistence type="predicted"/>
<name>W6QKP3_PENRF</name>
<dbReference type="Proteomes" id="UP000030686">
    <property type="component" value="Unassembled WGS sequence"/>
</dbReference>
<dbReference type="AlphaFoldDB" id="W6QKP3"/>
<gene>
    <name evidence="2" type="ORF">PROQFM164_S06g000354</name>
</gene>
<reference evidence="2" key="1">
    <citation type="journal article" date="2014" name="Nat. Commun.">
        <title>Multiple recent horizontal transfers of a large genomic region in cheese making fungi.</title>
        <authorList>
            <person name="Cheeseman K."/>
            <person name="Ropars J."/>
            <person name="Renault P."/>
            <person name="Dupont J."/>
            <person name="Gouzy J."/>
            <person name="Branca A."/>
            <person name="Abraham A.L."/>
            <person name="Ceppi M."/>
            <person name="Conseiller E."/>
            <person name="Debuchy R."/>
            <person name="Malagnac F."/>
            <person name="Goarin A."/>
            <person name="Silar P."/>
            <person name="Lacoste S."/>
            <person name="Sallet E."/>
            <person name="Bensimon A."/>
            <person name="Giraud T."/>
            <person name="Brygoo Y."/>
        </authorList>
    </citation>
    <scope>NUCLEOTIDE SEQUENCE [LARGE SCALE GENOMIC DNA]</scope>
    <source>
        <strain evidence="2">FM164</strain>
    </source>
</reference>
<dbReference type="EMBL" id="HG792020">
    <property type="protein sequence ID" value="CDM37393.1"/>
    <property type="molecule type" value="Genomic_DNA"/>
</dbReference>
<keyword evidence="3" id="KW-1185">Reference proteome</keyword>
<accession>W6QKP3</accession>
<evidence type="ECO:0000313" key="2">
    <source>
        <dbReference type="EMBL" id="CDM37393.1"/>
    </source>
</evidence>
<feature type="signal peptide" evidence="1">
    <location>
        <begin position="1"/>
        <end position="18"/>
    </location>
</feature>
<evidence type="ECO:0000256" key="1">
    <source>
        <dbReference type="SAM" id="SignalP"/>
    </source>
</evidence>